<organism evidence="7 8">
    <name type="scientific">Chlorella vulgaris</name>
    <name type="common">Green alga</name>
    <dbReference type="NCBI Taxonomy" id="3077"/>
    <lineage>
        <taxon>Eukaryota</taxon>
        <taxon>Viridiplantae</taxon>
        <taxon>Chlorophyta</taxon>
        <taxon>core chlorophytes</taxon>
        <taxon>Trebouxiophyceae</taxon>
        <taxon>Chlorellales</taxon>
        <taxon>Chlorellaceae</taxon>
        <taxon>Chlorella clade</taxon>
        <taxon>Chlorella</taxon>
    </lineage>
</organism>
<protein>
    <recommendedName>
        <fullName evidence="9">Translocator protein</fullName>
    </recommendedName>
</protein>
<evidence type="ECO:0008006" key="9">
    <source>
        <dbReference type="Google" id="ProtNLM"/>
    </source>
</evidence>
<reference evidence="7" key="1">
    <citation type="journal article" date="2019" name="Plant J.">
        <title>Chlorella vulgaris genome assembly and annotation reveals the molecular basis for metabolic acclimation to high light conditions.</title>
        <authorList>
            <person name="Cecchin M."/>
            <person name="Marcolungo L."/>
            <person name="Rossato M."/>
            <person name="Girolomoni L."/>
            <person name="Cosentino E."/>
            <person name="Cuine S."/>
            <person name="Li-Beisson Y."/>
            <person name="Delledonne M."/>
            <person name="Ballottari M."/>
        </authorList>
    </citation>
    <scope>NUCLEOTIDE SEQUENCE</scope>
    <source>
        <strain evidence="7">211/11P</strain>
    </source>
</reference>
<dbReference type="FunFam" id="1.20.1260.100:FF:000001">
    <property type="entry name" value="translocator protein 2"/>
    <property type="match status" value="1"/>
</dbReference>
<keyword evidence="4 6" id="KW-1133">Transmembrane helix</keyword>
<proteinExistence type="inferred from homology"/>
<dbReference type="GO" id="GO:0033013">
    <property type="term" value="P:tetrapyrrole metabolic process"/>
    <property type="evidence" value="ECO:0007669"/>
    <property type="project" value="UniProtKB-ARBA"/>
</dbReference>
<evidence type="ECO:0000313" key="8">
    <source>
        <dbReference type="Proteomes" id="UP001055712"/>
    </source>
</evidence>
<name>A0A9D4TWE5_CHLVU</name>
<dbReference type="Gene3D" id="1.20.1260.100">
    <property type="entry name" value="TspO/MBR protein"/>
    <property type="match status" value="1"/>
</dbReference>
<dbReference type="Pfam" id="PF03073">
    <property type="entry name" value="TspO_MBR"/>
    <property type="match status" value="1"/>
</dbReference>
<keyword evidence="5 6" id="KW-0472">Membrane</keyword>
<feature type="transmembrane region" description="Helical" evidence="6">
    <location>
        <begin position="128"/>
        <end position="148"/>
    </location>
</feature>
<evidence type="ECO:0000256" key="1">
    <source>
        <dbReference type="ARBA" id="ARBA00004141"/>
    </source>
</evidence>
<comment type="similarity">
    <text evidence="2">Belongs to the TspO/BZRP family.</text>
</comment>
<gene>
    <name evidence="7" type="ORF">D9Q98_002290</name>
</gene>
<dbReference type="InterPro" id="IPR038330">
    <property type="entry name" value="TspO/MBR-related_sf"/>
</dbReference>
<feature type="transmembrane region" description="Helical" evidence="6">
    <location>
        <begin position="103"/>
        <end position="122"/>
    </location>
</feature>
<comment type="caution">
    <text evidence="7">The sequence shown here is derived from an EMBL/GenBank/DDBJ whole genome shotgun (WGS) entry which is preliminary data.</text>
</comment>
<keyword evidence="8" id="KW-1185">Reference proteome</keyword>
<dbReference type="GO" id="GO:0016020">
    <property type="term" value="C:membrane"/>
    <property type="evidence" value="ECO:0007669"/>
    <property type="project" value="UniProtKB-SubCell"/>
</dbReference>
<sequence length="166" mass="18010">MGNVVSLSLAAAVGGPLTAGMVVGMVIAPDVLGWYQKLKKPTWEPPNWLFGPMWSLLYCMMGVASHRVWLAGGGPLPLTLYGVQLLLNLAWSPLFFKSHNLKLAAIDITALLGVLGATIYEFSKVDKFAAQLLLPYLAWTTFAAALNYNILSQNGPKPEPIVKKEL</sequence>
<evidence type="ECO:0000256" key="6">
    <source>
        <dbReference type="SAM" id="Phobius"/>
    </source>
</evidence>
<evidence type="ECO:0000256" key="5">
    <source>
        <dbReference type="ARBA" id="ARBA00023136"/>
    </source>
</evidence>
<dbReference type="InterPro" id="IPR004307">
    <property type="entry name" value="TspO_MBR"/>
</dbReference>
<accession>A0A9D4TWE5</accession>
<reference evidence="7" key="2">
    <citation type="submission" date="2020-11" db="EMBL/GenBank/DDBJ databases">
        <authorList>
            <person name="Cecchin M."/>
            <person name="Marcolungo L."/>
            <person name="Rossato M."/>
            <person name="Girolomoni L."/>
            <person name="Cosentino E."/>
            <person name="Cuine S."/>
            <person name="Li-Beisson Y."/>
            <person name="Delledonne M."/>
            <person name="Ballottari M."/>
        </authorList>
    </citation>
    <scope>NUCLEOTIDE SEQUENCE</scope>
    <source>
        <strain evidence="7">211/11P</strain>
        <tissue evidence="7">Whole cell</tissue>
    </source>
</reference>
<keyword evidence="3 6" id="KW-0812">Transmembrane</keyword>
<evidence type="ECO:0000256" key="4">
    <source>
        <dbReference type="ARBA" id="ARBA00022989"/>
    </source>
</evidence>
<dbReference type="PIRSF" id="PIRSF005859">
    <property type="entry name" value="PBR"/>
    <property type="match status" value="1"/>
</dbReference>
<dbReference type="AlphaFoldDB" id="A0A9D4TWE5"/>
<dbReference type="PANTHER" id="PTHR10057">
    <property type="entry name" value="PERIPHERAL-TYPE BENZODIAZEPINE RECEPTOR"/>
    <property type="match status" value="1"/>
</dbReference>
<feature type="transmembrane region" description="Helical" evidence="6">
    <location>
        <begin position="78"/>
        <end position="96"/>
    </location>
</feature>
<evidence type="ECO:0000256" key="2">
    <source>
        <dbReference type="ARBA" id="ARBA00007524"/>
    </source>
</evidence>
<dbReference type="PANTHER" id="PTHR10057:SF0">
    <property type="entry name" value="TRANSLOCATOR PROTEIN"/>
    <property type="match status" value="1"/>
</dbReference>
<dbReference type="EMBL" id="SIDB01000002">
    <property type="protein sequence ID" value="KAI3436236.1"/>
    <property type="molecule type" value="Genomic_DNA"/>
</dbReference>
<dbReference type="OrthoDB" id="8841220at2759"/>
<comment type="subcellular location">
    <subcellularLocation>
        <location evidence="1">Membrane</location>
        <topology evidence="1">Multi-pass membrane protein</topology>
    </subcellularLocation>
</comment>
<evidence type="ECO:0000313" key="7">
    <source>
        <dbReference type="EMBL" id="KAI3436236.1"/>
    </source>
</evidence>
<dbReference type="CDD" id="cd15904">
    <property type="entry name" value="TSPO_MBR"/>
    <property type="match status" value="1"/>
</dbReference>
<evidence type="ECO:0000256" key="3">
    <source>
        <dbReference type="ARBA" id="ARBA00022692"/>
    </source>
</evidence>
<dbReference type="Proteomes" id="UP001055712">
    <property type="component" value="Unassembled WGS sequence"/>
</dbReference>
<feature type="transmembrane region" description="Helical" evidence="6">
    <location>
        <begin position="6"/>
        <end position="28"/>
    </location>
</feature>